<proteinExistence type="inferred from homology"/>
<keyword evidence="9" id="KW-1185">Reference proteome</keyword>
<reference evidence="9" key="1">
    <citation type="journal article" date="2019" name="Int. J. Syst. Evol. Microbiol.">
        <title>The Global Catalogue of Microorganisms (GCM) 10K type strain sequencing project: providing services to taxonomists for standard genome sequencing and annotation.</title>
        <authorList>
            <consortium name="The Broad Institute Genomics Platform"/>
            <consortium name="The Broad Institute Genome Sequencing Center for Infectious Disease"/>
            <person name="Wu L."/>
            <person name="Ma J."/>
        </authorList>
    </citation>
    <scope>NUCLEOTIDE SEQUENCE [LARGE SCALE GENOMIC DNA]</scope>
    <source>
        <strain evidence="9">TISTR 1858</strain>
    </source>
</reference>
<evidence type="ECO:0000256" key="5">
    <source>
        <dbReference type="PROSITE-ProRule" id="PRU01248"/>
    </source>
</evidence>
<dbReference type="Gene3D" id="1.10.150.130">
    <property type="match status" value="1"/>
</dbReference>
<dbReference type="EMBL" id="JBHUMX010000019">
    <property type="protein sequence ID" value="MFD2628757.1"/>
    <property type="molecule type" value="Genomic_DNA"/>
</dbReference>
<dbReference type="Pfam" id="PF14659">
    <property type="entry name" value="Phage_int_SAM_3"/>
    <property type="match status" value="1"/>
</dbReference>
<comment type="caution">
    <text evidence="8">The sequence shown here is derived from an EMBL/GenBank/DDBJ whole genome shotgun (WGS) entry which is preliminary data.</text>
</comment>
<dbReference type="InterPro" id="IPR002104">
    <property type="entry name" value="Integrase_catalytic"/>
</dbReference>
<evidence type="ECO:0000313" key="8">
    <source>
        <dbReference type="EMBL" id="MFD2628757.1"/>
    </source>
</evidence>
<feature type="domain" description="Tyr recombinase" evidence="6">
    <location>
        <begin position="175"/>
        <end position="381"/>
    </location>
</feature>
<dbReference type="InterPro" id="IPR011010">
    <property type="entry name" value="DNA_brk_join_enz"/>
</dbReference>
<dbReference type="InterPro" id="IPR004107">
    <property type="entry name" value="Integrase_SAM-like_N"/>
</dbReference>
<dbReference type="PANTHER" id="PTHR30349">
    <property type="entry name" value="PHAGE INTEGRASE-RELATED"/>
    <property type="match status" value="1"/>
</dbReference>
<dbReference type="Gene3D" id="1.10.443.10">
    <property type="entry name" value="Intergrase catalytic core"/>
    <property type="match status" value="1"/>
</dbReference>
<keyword evidence="2" id="KW-0229">DNA integration</keyword>
<organism evidence="8 9">
    <name type="scientific">Oceanobacillus kapialis</name>
    <dbReference type="NCBI Taxonomy" id="481353"/>
    <lineage>
        <taxon>Bacteria</taxon>
        <taxon>Bacillati</taxon>
        <taxon>Bacillota</taxon>
        <taxon>Bacilli</taxon>
        <taxon>Bacillales</taxon>
        <taxon>Bacillaceae</taxon>
        <taxon>Oceanobacillus</taxon>
    </lineage>
</organism>
<accession>A0ABW5Q0B8</accession>
<dbReference type="PANTHER" id="PTHR30349:SF64">
    <property type="entry name" value="PROPHAGE INTEGRASE INTD-RELATED"/>
    <property type="match status" value="1"/>
</dbReference>
<dbReference type="InterPro" id="IPR050090">
    <property type="entry name" value="Tyrosine_recombinase_XerCD"/>
</dbReference>
<gene>
    <name evidence="8" type="ORF">ACFSUN_08140</name>
</gene>
<sequence>MASYREISKGKYKLTVELGYVGGKRKKKNKTVSAKNKTEASKMLTLLEAEVLSKQLLDETKLSVEGFYNQWLDKFAKDHYGIRTLQETKNIFEKRLIPEFGPMKIKDVKKIHIVNYFDDLKKNGKRLDGKEGKLSTSSIKNVYKALNALFKVAEEWELIESNPCEKIKLPKVVHKKSDVYSLEESKQLFSSLEKEEITWQLIVQAAAVLGAREGEIAALEGKHLDVANNAITIEQALVNITGEGIKLKSTKTDRTRKVSVPKELMKALKKLRAIKYEHQMEVGEDLWKWPGHLFLFSNEYGQPLRPDSISQRWIRFLNKEGNKELKKIRFHDLRHTSATLIINQNVHAKIIQERLGHSKISTTMDTYGHVLQEAEQSAATHFETLFKKS</sequence>
<name>A0ABW5Q0B8_9BACI</name>
<keyword evidence="4" id="KW-0233">DNA recombination</keyword>
<evidence type="ECO:0000259" key="6">
    <source>
        <dbReference type="PROSITE" id="PS51898"/>
    </source>
</evidence>
<dbReference type="CDD" id="cd01189">
    <property type="entry name" value="INT_ICEBs1_C_like"/>
    <property type="match status" value="1"/>
</dbReference>
<evidence type="ECO:0000313" key="9">
    <source>
        <dbReference type="Proteomes" id="UP001597451"/>
    </source>
</evidence>
<evidence type="ECO:0000256" key="2">
    <source>
        <dbReference type="ARBA" id="ARBA00022908"/>
    </source>
</evidence>
<keyword evidence="3 5" id="KW-0238">DNA-binding</keyword>
<dbReference type="InterPro" id="IPR013762">
    <property type="entry name" value="Integrase-like_cat_sf"/>
</dbReference>
<evidence type="ECO:0000256" key="3">
    <source>
        <dbReference type="ARBA" id="ARBA00023125"/>
    </source>
</evidence>
<dbReference type="Proteomes" id="UP001597451">
    <property type="component" value="Unassembled WGS sequence"/>
</dbReference>
<evidence type="ECO:0000256" key="4">
    <source>
        <dbReference type="ARBA" id="ARBA00023172"/>
    </source>
</evidence>
<dbReference type="PROSITE" id="PS51900">
    <property type="entry name" value="CB"/>
    <property type="match status" value="1"/>
</dbReference>
<dbReference type="RefSeq" id="WP_379561500.1">
    <property type="nucleotide sequence ID" value="NZ_JBHUMX010000019.1"/>
</dbReference>
<dbReference type="Pfam" id="PF00589">
    <property type="entry name" value="Phage_integrase"/>
    <property type="match status" value="1"/>
</dbReference>
<dbReference type="InterPro" id="IPR044068">
    <property type="entry name" value="CB"/>
</dbReference>
<evidence type="ECO:0000256" key="1">
    <source>
        <dbReference type="ARBA" id="ARBA00008857"/>
    </source>
</evidence>
<comment type="similarity">
    <text evidence="1">Belongs to the 'phage' integrase family.</text>
</comment>
<evidence type="ECO:0000259" key="7">
    <source>
        <dbReference type="PROSITE" id="PS51900"/>
    </source>
</evidence>
<protein>
    <submittedName>
        <fullName evidence="8">Tyrosine-type recombinase/integrase</fullName>
    </submittedName>
</protein>
<dbReference type="InterPro" id="IPR010998">
    <property type="entry name" value="Integrase_recombinase_N"/>
</dbReference>
<feature type="domain" description="Core-binding (CB)" evidence="7">
    <location>
        <begin position="62"/>
        <end position="154"/>
    </location>
</feature>
<dbReference type="SUPFAM" id="SSF56349">
    <property type="entry name" value="DNA breaking-rejoining enzymes"/>
    <property type="match status" value="1"/>
</dbReference>
<dbReference type="PROSITE" id="PS51898">
    <property type="entry name" value="TYR_RECOMBINASE"/>
    <property type="match status" value="1"/>
</dbReference>